<name>A0A2G1WAI2_9BACT</name>
<dbReference type="EMBL" id="NIZW01000004">
    <property type="protein sequence ID" value="PHQ36037.1"/>
    <property type="molecule type" value="Genomic_DNA"/>
</dbReference>
<dbReference type="AlphaFoldDB" id="A0A2G1WAI2"/>
<organism evidence="2 3">
    <name type="scientific">Rhodopirellula bahusiensis</name>
    <dbReference type="NCBI Taxonomy" id="2014065"/>
    <lineage>
        <taxon>Bacteria</taxon>
        <taxon>Pseudomonadati</taxon>
        <taxon>Planctomycetota</taxon>
        <taxon>Planctomycetia</taxon>
        <taxon>Pirellulales</taxon>
        <taxon>Pirellulaceae</taxon>
        <taxon>Rhodopirellula</taxon>
    </lineage>
</organism>
<evidence type="ECO:0000256" key="1">
    <source>
        <dbReference type="SAM" id="Phobius"/>
    </source>
</evidence>
<feature type="transmembrane region" description="Helical" evidence="1">
    <location>
        <begin position="112"/>
        <end position="136"/>
    </location>
</feature>
<dbReference type="GeneID" id="90608059"/>
<proteinExistence type="predicted"/>
<reference evidence="2 3" key="1">
    <citation type="submission" date="2017-06" db="EMBL/GenBank/DDBJ databases">
        <title>Description of Rhodopirellula bahusiensis sp. nov.</title>
        <authorList>
            <person name="Kizina J."/>
            <person name="Harder J."/>
        </authorList>
    </citation>
    <scope>NUCLEOTIDE SEQUENCE [LARGE SCALE GENOMIC DNA]</scope>
    <source>
        <strain evidence="2 3">SWK21</strain>
    </source>
</reference>
<gene>
    <name evidence="2" type="ORF">CEE69_07565</name>
</gene>
<dbReference type="OrthoDB" id="289132at2"/>
<evidence type="ECO:0000313" key="2">
    <source>
        <dbReference type="EMBL" id="PHQ36037.1"/>
    </source>
</evidence>
<keyword evidence="1" id="KW-0812">Transmembrane</keyword>
<keyword evidence="1" id="KW-1133">Transmembrane helix</keyword>
<sequence>MDDDELLEIASKLESASDNVAAHSQLSAGKPWLWLTGNRDALLRFAAAFVRAAAAPIPDDECRAEPSILEHRQINDAKTDYTLGAAQRIDEFPENPDVIAARKRRVWDNDGCALMGCGVVGFIIISLLISGVTFWWHLLAGTPLR</sequence>
<evidence type="ECO:0000313" key="3">
    <source>
        <dbReference type="Proteomes" id="UP000225740"/>
    </source>
</evidence>
<comment type="caution">
    <text evidence="2">The sequence shown here is derived from an EMBL/GenBank/DDBJ whole genome shotgun (WGS) entry which is preliminary data.</text>
</comment>
<keyword evidence="1" id="KW-0472">Membrane</keyword>
<dbReference type="RefSeq" id="WP_099260117.1">
    <property type="nucleotide sequence ID" value="NZ_NIZW01000004.1"/>
</dbReference>
<dbReference type="Proteomes" id="UP000225740">
    <property type="component" value="Unassembled WGS sequence"/>
</dbReference>
<keyword evidence="3" id="KW-1185">Reference proteome</keyword>
<protein>
    <submittedName>
        <fullName evidence="2">Uncharacterized protein</fullName>
    </submittedName>
</protein>
<accession>A0A2G1WAI2</accession>